<dbReference type="AlphaFoldDB" id="A0A7S3ZB55"/>
<evidence type="ECO:0000313" key="1">
    <source>
        <dbReference type="EMBL" id="CAE0677952.1"/>
    </source>
</evidence>
<name>A0A7S3ZB55_9EUKA</name>
<sequence length="496" mass="56529">MLPRSPVKATQANMLPKISKDPARWQCPLGCGKFYKKNSSRSIQRHRSRCFSTFLVSKKVIENHGLRQEITFNPSIQWGKSKKKHKDQPDGPPSATIVHYFCIASSPDGSILAKFKSKLCKVDESKLQLQSSRIAQHAVKAKSQKVKMMACNSEMMYYHQSEEYCGRLLTFIVAVQSNYIGDPPAQVISDFKKTYLTKQQEAATNRPMATSPELAMSPQYSPEFRQVQLVNAVEENALNANQTNAMRGSHPVAQKLLDGKAVAAHQKQLESPLRPRRPSPITGTTAHMIRAPNVPFSSPGFGDLDSANHRKRVRASFDNPRDEGKLSSDDRIFVYRGGFDAQNRIKVVRRRLDLSEQCYAEPVPTERMLHDSRTPPQTTGSLSALVEVASRYQRYPVHERKTHGEALELTEHWGKGQDGGWNMHQRTPSVRQNQSHRWHNYGRRSWSLKVEMEREKEEERYAKFMRIAAGKETARRKWYEVTALGRQSLGLSREKI</sequence>
<dbReference type="EMBL" id="HBIV01042308">
    <property type="protein sequence ID" value="CAE0677952.1"/>
    <property type="molecule type" value="Transcribed_RNA"/>
</dbReference>
<accession>A0A7S3ZB55</accession>
<reference evidence="1" key="1">
    <citation type="submission" date="2021-01" db="EMBL/GenBank/DDBJ databases">
        <authorList>
            <person name="Corre E."/>
            <person name="Pelletier E."/>
            <person name="Niang G."/>
            <person name="Scheremetjew M."/>
            <person name="Finn R."/>
            <person name="Kale V."/>
            <person name="Holt S."/>
            <person name="Cochrane G."/>
            <person name="Meng A."/>
            <person name="Brown T."/>
            <person name="Cohen L."/>
        </authorList>
    </citation>
    <scope>NUCLEOTIDE SEQUENCE</scope>
    <source>
        <strain evidence="1">CCCM811</strain>
    </source>
</reference>
<proteinExistence type="predicted"/>
<organism evidence="1">
    <name type="scientific">Lotharella globosa</name>
    <dbReference type="NCBI Taxonomy" id="91324"/>
    <lineage>
        <taxon>Eukaryota</taxon>
        <taxon>Sar</taxon>
        <taxon>Rhizaria</taxon>
        <taxon>Cercozoa</taxon>
        <taxon>Chlorarachniophyceae</taxon>
        <taxon>Lotharella</taxon>
    </lineage>
</organism>
<gene>
    <name evidence="1" type="ORF">LGLO00237_LOCUS29733</name>
</gene>
<protein>
    <submittedName>
        <fullName evidence="1">Uncharacterized protein</fullName>
    </submittedName>
</protein>